<name>A0ABX5KAG6_9BURK</name>
<protein>
    <submittedName>
        <fullName evidence="1">Uncharacterized protein</fullName>
    </submittedName>
</protein>
<organism evidence="1 2">
    <name type="scientific">Paraburkholderia unamae</name>
    <dbReference type="NCBI Taxonomy" id="219649"/>
    <lineage>
        <taxon>Bacteria</taxon>
        <taxon>Pseudomonadati</taxon>
        <taxon>Pseudomonadota</taxon>
        <taxon>Betaproteobacteria</taxon>
        <taxon>Burkholderiales</taxon>
        <taxon>Burkholderiaceae</taxon>
        <taxon>Paraburkholderia</taxon>
    </lineage>
</organism>
<evidence type="ECO:0000313" key="1">
    <source>
        <dbReference type="EMBL" id="PVX70857.1"/>
    </source>
</evidence>
<gene>
    <name evidence="1" type="ORF">C7402_13311</name>
</gene>
<comment type="caution">
    <text evidence="1">The sequence shown here is derived from an EMBL/GenBank/DDBJ whole genome shotgun (WGS) entry which is preliminary data.</text>
</comment>
<dbReference type="Proteomes" id="UP000245712">
    <property type="component" value="Unassembled WGS sequence"/>
</dbReference>
<dbReference type="EMBL" id="QEOB01000033">
    <property type="protein sequence ID" value="PVX70857.1"/>
    <property type="molecule type" value="Genomic_DNA"/>
</dbReference>
<proteinExistence type="predicted"/>
<sequence>MLKQLLPAFVHQCAPVDPYLRDILRHMLGAWPDDSERVLWGRRNYFMAGPGRVDDCLRKLLVDGLVRVGSCAAGDIRVYHATPRGCLAIGLDATQTRRALEAAHQVEIS</sequence>
<dbReference type="RefSeq" id="WP_133254638.1">
    <property type="nucleotide sequence ID" value="NZ_QEOB01000033.1"/>
</dbReference>
<reference evidence="1 2" key="1">
    <citation type="submission" date="2018-05" db="EMBL/GenBank/DDBJ databases">
        <title>Genomic Encyclopedia of Type Strains, Phase IV (KMG-V): Genome sequencing to study the core and pangenomes of soil and plant-associated prokaryotes.</title>
        <authorList>
            <person name="Whitman W."/>
        </authorList>
    </citation>
    <scope>NUCLEOTIDE SEQUENCE [LARGE SCALE GENOMIC DNA]</scope>
    <source>
        <strain evidence="1 2">SCZa-39</strain>
    </source>
</reference>
<keyword evidence="2" id="KW-1185">Reference proteome</keyword>
<accession>A0ABX5KAG6</accession>
<evidence type="ECO:0000313" key="2">
    <source>
        <dbReference type="Proteomes" id="UP000245712"/>
    </source>
</evidence>